<accession>A0ABU6Z539</accession>
<name>A0ABU6Z539_9FABA</name>
<protein>
    <submittedName>
        <fullName evidence="4">Uncharacterized protein</fullName>
    </submittedName>
</protein>
<comment type="similarity">
    <text evidence="1">Belongs to the plant acyltransferase family.</text>
</comment>
<dbReference type="PANTHER" id="PTHR31623">
    <property type="entry name" value="F21J9.9"/>
    <property type="match status" value="1"/>
</dbReference>
<evidence type="ECO:0000256" key="3">
    <source>
        <dbReference type="ARBA" id="ARBA00023315"/>
    </source>
</evidence>
<comment type="caution">
    <text evidence="4">The sequence shown here is derived from an EMBL/GenBank/DDBJ whole genome shotgun (WGS) entry which is preliminary data.</text>
</comment>
<organism evidence="4 5">
    <name type="scientific">Stylosanthes scabra</name>
    <dbReference type="NCBI Taxonomy" id="79078"/>
    <lineage>
        <taxon>Eukaryota</taxon>
        <taxon>Viridiplantae</taxon>
        <taxon>Streptophyta</taxon>
        <taxon>Embryophyta</taxon>
        <taxon>Tracheophyta</taxon>
        <taxon>Spermatophyta</taxon>
        <taxon>Magnoliopsida</taxon>
        <taxon>eudicotyledons</taxon>
        <taxon>Gunneridae</taxon>
        <taxon>Pentapetalae</taxon>
        <taxon>rosids</taxon>
        <taxon>fabids</taxon>
        <taxon>Fabales</taxon>
        <taxon>Fabaceae</taxon>
        <taxon>Papilionoideae</taxon>
        <taxon>50 kb inversion clade</taxon>
        <taxon>dalbergioids sensu lato</taxon>
        <taxon>Dalbergieae</taxon>
        <taxon>Pterocarpus clade</taxon>
        <taxon>Stylosanthes</taxon>
    </lineage>
</organism>
<sequence length="286" mass="32260">MLTQGFCNRGQKKITYRILRCRDLSILLRRFTTWVTTSHNLSEFPKRLELLKQSLSETLTQFYPLGGRIKDDLSIDCNDEGANFVVAKANCPISKILSKPDMYSLDKLTFLPISFFHGTSIGDHVTNIQVNVFDCGGIAIGLTISHRILDGDSLNTFLKETTWVTRRFLFTNSTLAALKAQISAKSSGIEESSYTCPNSFCLVVEVFHGRVEETMWNSKAFFGDPEHMAEHELSLEDELVSKLKSSIQKVDKNLVARIQSVEGSSIIEDGLRDLCSINQGLRHWRD</sequence>
<keyword evidence="5" id="KW-1185">Reference proteome</keyword>
<evidence type="ECO:0000256" key="2">
    <source>
        <dbReference type="ARBA" id="ARBA00022679"/>
    </source>
</evidence>
<proteinExistence type="inferred from homology"/>
<keyword evidence="3" id="KW-0012">Acyltransferase</keyword>
<dbReference type="EMBL" id="JASCZI010271865">
    <property type="protein sequence ID" value="MED6215903.1"/>
    <property type="molecule type" value="Genomic_DNA"/>
</dbReference>
<evidence type="ECO:0000313" key="5">
    <source>
        <dbReference type="Proteomes" id="UP001341840"/>
    </source>
</evidence>
<evidence type="ECO:0000313" key="4">
    <source>
        <dbReference type="EMBL" id="MED6215903.1"/>
    </source>
</evidence>
<evidence type="ECO:0000256" key="1">
    <source>
        <dbReference type="ARBA" id="ARBA00009861"/>
    </source>
</evidence>
<gene>
    <name evidence="4" type="ORF">PIB30_002591</name>
</gene>
<dbReference type="Gene3D" id="3.30.559.10">
    <property type="entry name" value="Chloramphenicol acetyltransferase-like domain"/>
    <property type="match status" value="1"/>
</dbReference>
<dbReference type="PANTHER" id="PTHR31623:SF110">
    <property type="entry name" value="VINORINE SYNTHASE-LIKE"/>
    <property type="match status" value="1"/>
</dbReference>
<keyword evidence="2" id="KW-0808">Transferase</keyword>
<reference evidence="4 5" key="1">
    <citation type="journal article" date="2023" name="Plants (Basel)">
        <title>Bridging the Gap: Combining Genomics and Transcriptomics Approaches to Understand Stylosanthes scabra, an Orphan Legume from the Brazilian Caatinga.</title>
        <authorList>
            <person name="Ferreira-Neto J.R.C."/>
            <person name="da Silva M.D."/>
            <person name="Binneck E."/>
            <person name="de Melo N.F."/>
            <person name="da Silva R.H."/>
            <person name="de Melo A.L.T.M."/>
            <person name="Pandolfi V."/>
            <person name="Bustamante F.O."/>
            <person name="Brasileiro-Vidal A.C."/>
            <person name="Benko-Iseppon A.M."/>
        </authorList>
    </citation>
    <scope>NUCLEOTIDE SEQUENCE [LARGE SCALE GENOMIC DNA]</scope>
    <source>
        <tissue evidence="4">Leaves</tissue>
    </source>
</reference>
<dbReference type="Proteomes" id="UP001341840">
    <property type="component" value="Unassembled WGS sequence"/>
</dbReference>
<dbReference type="InterPro" id="IPR023213">
    <property type="entry name" value="CAT-like_dom_sf"/>
</dbReference>
<dbReference type="Pfam" id="PF02458">
    <property type="entry name" value="Transferase"/>
    <property type="match status" value="1"/>
</dbReference>